<feature type="compositionally biased region" description="Low complexity" evidence="1">
    <location>
        <begin position="1"/>
        <end position="20"/>
    </location>
</feature>
<evidence type="ECO:0000313" key="2">
    <source>
        <dbReference type="EMBL" id="SIT38590.1"/>
    </source>
</evidence>
<sequence length="65" mass="7006">MSKPPAIVSPAVSSPHSSGPAFPPIADQTAVSESGDTMYMAYRRRPHNSHGAENWDLSLIVRQSN</sequence>
<protein>
    <submittedName>
        <fullName evidence="2">Uncharacterized protein</fullName>
    </submittedName>
</protein>
<reference evidence="2" key="1">
    <citation type="submission" date="2016-12" db="EMBL/GenBank/DDBJ databases">
        <authorList>
            <person name="Moulin L."/>
        </authorList>
    </citation>
    <scope>NUCLEOTIDE SEQUENCE [LARGE SCALE GENOMIC DNA]</scope>
    <source>
        <strain evidence="2">STM 7183</strain>
    </source>
</reference>
<comment type="caution">
    <text evidence="2">The sequence shown here is derived from an EMBL/GenBank/DDBJ whole genome shotgun (WGS) entry which is preliminary data.</text>
</comment>
<feature type="region of interest" description="Disordered" evidence="1">
    <location>
        <begin position="1"/>
        <end position="30"/>
    </location>
</feature>
<accession>A0A1N7RTZ1</accession>
<name>A0A1N7RTZ1_9BURK</name>
<dbReference type="Proteomes" id="UP000195569">
    <property type="component" value="Unassembled WGS sequence"/>
</dbReference>
<dbReference type="EMBL" id="CYGY02000017">
    <property type="protein sequence ID" value="SIT38590.1"/>
    <property type="molecule type" value="Genomic_DNA"/>
</dbReference>
<evidence type="ECO:0000256" key="1">
    <source>
        <dbReference type="SAM" id="MobiDB-lite"/>
    </source>
</evidence>
<dbReference type="AlphaFoldDB" id="A0A1N7RTZ1"/>
<gene>
    <name evidence="2" type="ORF">BN2476_170198</name>
</gene>
<evidence type="ECO:0000313" key="3">
    <source>
        <dbReference type="Proteomes" id="UP000195569"/>
    </source>
</evidence>
<organism evidence="2 3">
    <name type="scientific">Paraburkholderia piptadeniae</name>
    <dbReference type="NCBI Taxonomy" id="1701573"/>
    <lineage>
        <taxon>Bacteria</taxon>
        <taxon>Pseudomonadati</taxon>
        <taxon>Pseudomonadota</taxon>
        <taxon>Betaproteobacteria</taxon>
        <taxon>Burkholderiales</taxon>
        <taxon>Burkholderiaceae</taxon>
        <taxon>Paraburkholderia</taxon>
    </lineage>
</organism>
<keyword evidence="3" id="KW-1185">Reference proteome</keyword>
<proteinExistence type="predicted"/>